<keyword evidence="8" id="KW-1185">Reference proteome</keyword>
<feature type="domain" description="RNA polymerase sigma factor 70 region 4 type 2" evidence="6">
    <location>
        <begin position="116"/>
        <end position="155"/>
    </location>
</feature>
<dbReference type="GO" id="GO:0003677">
    <property type="term" value="F:DNA binding"/>
    <property type="evidence" value="ECO:0007669"/>
    <property type="project" value="InterPro"/>
</dbReference>
<dbReference type="InterPro" id="IPR036388">
    <property type="entry name" value="WH-like_DNA-bd_sf"/>
</dbReference>
<dbReference type="Gene3D" id="1.10.1740.10">
    <property type="match status" value="1"/>
</dbReference>
<dbReference type="InterPro" id="IPR013324">
    <property type="entry name" value="RNA_pol_sigma_r3/r4-like"/>
</dbReference>
<dbReference type="Pfam" id="PF04542">
    <property type="entry name" value="Sigma70_r2"/>
    <property type="match status" value="1"/>
</dbReference>
<gene>
    <name evidence="7" type="primary">fecI_9</name>
    <name evidence="7" type="ORF">LMG26841_03818</name>
</gene>
<dbReference type="InterPro" id="IPR013325">
    <property type="entry name" value="RNA_pol_sigma_r2"/>
</dbReference>
<dbReference type="Pfam" id="PF08281">
    <property type="entry name" value="Sigma70_r4_2"/>
    <property type="match status" value="1"/>
</dbReference>
<reference evidence="7 8" key="1">
    <citation type="submission" date="2020-04" db="EMBL/GenBank/DDBJ databases">
        <authorList>
            <person name="De Canck E."/>
        </authorList>
    </citation>
    <scope>NUCLEOTIDE SEQUENCE [LARGE SCALE GENOMIC DNA]</scope>
    <source>
        <strain evidence="7 8">LMG 26841</strain>
    </source>
</reference>
<dbReference type="SUPFAM" id="SSF88946">
    <property type="entry name" value="Sigma2 domain of RNA polymerase sigma factors"/>
    <property type="match status" value="1"/>
</dbReference>
<sequence>MSCLPIAPPDPVTDLYRDHHGWLLSFLRRKLNGDRDNAADLAHDTFERVLRQDIRPILLAPRPHLTTIAKGLAIDQFRRASLERAYLDALAQQAEPISPSPEELALVLEALDTLCAMIDGLPQRARAAFLMAQLDGMPYEQIARALRVSVNVVQKDMIKTWQRCYQVMYA</sequence>
<evidence type="ECO:0000259" key="6">
    <source>
        <dbReference type="Pfam" id="PF08281"/>
    </source>
</evidence>
<evidence type="ECO:0000256" key="4">
    <source>
        <dbReference type="ARBA" id="ARBA00023163"/>
    </source>
</evidence>
<dbReference type="InterPro" id="IPR013249">
    <property type="entry name" value="RNA_pol_sigma70_r4_t2"/>
</dbReference>
<dbReference type="EMBL" id="CADIKW010000008">
    <property type="protein sequence ID" value="CAB3888093.1"/>
    <property type="molecule type" value="Genomic_DNA"/>
</dbReference>
<keyword evidence="2" id="KW-0805">Transcription regulation</keyword>
<evidence type="ECO:0000313" key="8">
    <source>
        <dbReference type="Proteomes" id="UP000494272"/>
    </source>
</evidence>
<dbReference type="NCBIfam" id="TIGR02937">
    <property type="entry name" value="sigma70-ECF"/>
    <property type="match status" value="1"/>
</dbReference>
<evidence type="ECO:0000256" key="2">
    <source>
        <dbReference type="ARBA" id="ARBA00023015"/>
    </source>
</evidence>
<evidence type="ECO:0000256" key="1">
    <source>
        <dbReference type="ARBA" id="ARBA00010641"/>
    </source>
</evidence>
<dbReference type="SUPFAM" id="SSF88659">
    <property type="entry name" value="Sigma3 and sigma4 domains of RNA polymerase sigma factors"/>
    <property type="match status" value="1"/>
</dbReference>
<dbReference type="PANTHER" id="PTHR43133:SF63">
    <property type="entry name" value="RNA POLYMERASE SIGMA FACTOR FECI-RELATED"/>
    <property type="match status" value="1"/>
</dbReference>
<dbReference type="Gene3D" id="1.10.10.10">
    <property type="entry name" value="Winged helix-like DNA-binding domain superfamily/Winged helix DNA-binding domain"/>
    <property type="match status" value="1"/>
</dbReference>
<evidence type="ECO:0000313" key="7">
    <source>
        <dbReference type="EMBL" id="CAB3888093.1"/>
    </source>
</evidence>
<protein>
    <submittedName>
        <fullName evidence="7">Putative RNA polymerase sigma factor FecI</fullName>
    </submittedName>
</protein>
<dbReference type="AlphaFoldDB" id="A0A6S7DTB9"/>
<dbReference type="GO" id="GO:0016987">
    <property type="term" value="F:sigma factor activity"/>
    <property type="evidence" value="ECO:0007669"/>
    <property type="project" value="UniProtKB-KW"/>
</dbReference>
<name>A0A6S7DTB9_9BURK</name>
<comment type="similarity">
    <text evidence="1">Belongs to the sigma-70 factor family. ECF subfamily.</text>
</comment>
<evidence type="ECO:0000259" key="5">
    <source>
        <dbReference type="Pfam" id="PF04542"/>
    </source>
</evidence>
<proteinExistence type="inferred from homology"/>
<organism evidence="7 8">
    <name type="scientific">Achromobacter dolens</name>
    <dbReference type="NCBI Taxonomy" id="1287738"/>
    <lineage>
        <taxon>Bacteria</taxon>
        <taxon>Pseudomonadati</taxon>
        <taxon>Pseudomonadota</taxon>
        <taxon>Betaproteobacteria</taxon>
        <taxon>Burkholderiales</taxon>
        <taxon>Alcaligenaceae</taxon>
        <taxon>Achromobacter</taxon>
    </lineage>
</organism>
<dbReference type="InterPro" id="IPR039425">
    <property type="entry name" value="RNA_pol_sigma-70-like"/>
</dbReference>
<dbReference type="RefSeq" id="WP_196767524.1">
    <property type="nucleotide sequence ID" value="NZ_CADIJW010000001.1"/>
</dbReference>
<dbReference type="InterPro" id="IPR014284">
    <property type="entry name" value="RNA_pol_sigma-70_dom"/>
</dbReference>
<dbReference type="InterPro" id="IPR007627">
    <property type="entry name" value="RNA_pol_sigma70_r2"/>
</dbReference>
<keyword evidence="3" id="KW-0731">Sigma factor</keyword>
<feature type="domain" description="RNA polymerase sigma-70 region 2" evidence="5">
    <location>
        <begin position="15"/>
        <end position="81"/>
    </location>
</feature>
<dbReference type="GO" id="GO:0006352">
    <property type="term" value="P:DNA-templated transcription initiation"/>
    <property type="evidence" value="ECO:0007669"/>
    <property type="project" value="InterPro"/>
</dbReference>
<keyword evidence="4" id="KW-0804">Transcription</keyword>
<evidence type="ECO:0000256" key="3">
    <source>
        <dbReference type="ARBA" id="ARBA00023082"/>
    </source>
</evidence>
<dbReference type="PANTHER" id="PTHR43133">
    <property type="entry name" value="RNA POLYMERASE ECF-TYPE SIGMA FACTO"/>
    <property type="match status" value="1"/>
</dbReference>
<dbReference type="GeneID" id="94357363"/>
<dbReference type="Proteomes" id="UP000494272">
    <property type="component" value="Unassembled WGS sequence"/>
</dbReference>
<accession>A0A6S7DTB9</accession>